<dbReference type="RefSeq" id="WP_028385369.1">
    <property type="nucleotide sequence ID" value="NZ_CAAAJG010000004.1"/>
</dbReference>
<dbReference type="Proteomes" id="UP000054985">
    <property type="component" value="Unassembled WGS sequence"/>
</dbReference>
<proteinExistence type="predicted"/>
<dbReference type="Pfam" id="PF13649">
    <property type="entry name" value="Methyltransf_25"/>
    <property type="match status" value="1"/>
</dbReference>
<dbReference type="PANTHER" id="PTHR43861:SF1">
    <property type="entry name" value="TRANS-ACONITATE 2-METHYLTRANSFERASE"/>
    <property type="match status" value="1"/>
</dbReference>
<dbReference type="PANTHER" id="PTHR43861">
    <property type="entry name" value="TRANS-ACONITATE 2-METHYLTRANSFERASE-RELATED"/>
    <property type="match status" value="1"/>
</dbReference>
<evidence type="ECO:0000256" key="1">
    <source>
        <dbReference type="ARBA" id="ARBA00022603"/>
    </source>
</evidence>
<keyword evidence="6" id="KW-1185">Reference proteome</keyword>
<evidence type="ECO:0000256" key="2">
    <source>
        <dbReference type="ARBA" id="ARBA00022679"/>
    </source>
</evidence>
<dbReference type="EC" id="2.1.1.163" evidence="5"/>
<gene>
    <name evidence="5" type="primary">ubiE_1</name>
    <name evidence="4" type="ORF">Lmor_1257</name>
    <name evidence="5" type="ORF">NCTC12239_00237</name>
</gene>
<accession>A0A378K0H1</accession>
<keyword evidence="2 5" id="KW-0808">Transferase</keyword>
<dbReference type="Gene3D" id="3.40.50.150">
    <property type="entry name" value="Vaccinia Virus protein VP39"/>
    <property type="match status" value="1"/>
</dbReference>
<keyword evidence="1 5" id="KW-0489">Methyltransferase</keyword>
<evidence type="ECO:0000313" key="4">
    <source>
        <dbReference type="EMBL" id="KTD34724.1"/>
    </source>
</evidence>
<dbReference type="AlphaFoldDB" id="A0A378K0H1"/>
<dbReference type="EMBL" id="LNYN01000019">
    <property type="protein sequence ID" value="KTD34724.1"/>
    <property type="molecule type" value="Genomic_DNA"/>
</dbReference>
<dbReference type="GO" id="GO:0032259">
    <property type="term" value="P:methylation"/>
    <property type="evidence" value="ECO:0007669"/>
    <property type="project" value="UniProtKB-KW"/>
</dbReference>
<protein>
    <submittedName>
        <fullName evidence="5">Methyltransferase</fullName>
        <ecNumber evidence="5">2.1.1.163</ecNumber>
    </submittedName>
</protein>
<dbReference type="OrthoDB" id="9760689at2"/>
<evidence type="ECO:0000259" key="3">
    <source>
        <dbReference type="Pfam" id="PF13649"/>
    </source>
</evidence>
<evidence type="ECO:0000313" key="6">
    <source>
        <dbReference type="Proteomes" id="UP000054985"/>
    </source>
</evidence>
<dbReference type="STRING" id="39962.Lmor_1257"/>
<sequence length="257" mass="29217">MSERDWPANDYAIGSYIQASVADQFLPNLKIAPTAKVLDIGCGNGSYTRKILDMVPNGSVLGIDPSENMLKLAHEVAFEYPNFSIKKDNVISMKYTEQFDSIVSFWCLQWTTNIYKSFEHIIKALKPGGTFFTLFPSGDDPFIMSYYALRDSGRFSVLSDFKPPVDYSQLANLNNKLQTLNCKTLNVELCKQSITLPSLDVFRKFVNGIAFYQGQLADPDVKEINEAMVQYFENECQLHYQGEYQFNFAIYLVTGEK</sequence>
<evidence type="ECO:0000313" key="5">
    <source>
        <dbReference type="EMBL" id="STX61331.1"/>
    </source>
</evidence>
<dbReference type="InterPro" id="IPR041698">
    <property type="entry name" value="Methyltransf_25"/>
</dbReference>
<dbReference type="CDD" id="cd02440">
    <property type="entry name" value="AdoMet_MTases"/>
    <property type="match status" value="1"/>
</dbReference>
<dbReference type="EMBL" id="UGOG01000001">
    <property type="protein sequence ID" value="STX61331.1"/>
    <property type="molecule type" value="Genomic_DNA"/>
</dbReference>
<dbReference type="GO" id="GO:0043770">
    <property type="term" value="F:demethylmenaquinone methyltransferase activity"/>
    <property type="evidence" value="ECO:0007669"/>
    <property type="project" value="UniProtKB-EC"/>
</dbReference>
<dbReference type="InterPro" id="IPR029063">
    <property type="entry name" value="SAM-dependent_MTases_sf"/>
</dbReference>
<dbReference type="SUPFAM" id="SSF53335">
    <property type="entry name" value="S-adenosyl-L-methionine-dependent methyltransferases"/>
    <property type="match status" value="1"/>
</dbReference>
<name>A0A378K0H1_9GAMM</name>
<organism evidence="5 7">
    <name type="scientific">Legionella moravica</name>
    <dbReference type="NCBI Taxonomy" id="39962"/>
    <lineage>
        <taxon>Bacteria</taxon>
        <taxon>Pseudomonadati</taxon>
        <taxon>Pseudomonadota</taxon>
        <taxon>Gammaproteobacteria</taxon>
        <taxon>Legionellales</taxon>
        <taxon>Legionellaceae</taxon>
        <taxon>Legionella</taxon>
    </lineage>
</organism>
<feature type="domain" description="Methyltransferase" evidence="3">
    <location>
        <begin position="37"/>
        <end position="129"/>
    </location>
</feature>
<evidence type="ECO:0000313" key="7">
    <source>
        <dbReference type="Proteomes" id="UP000254040"/>
    </source>
</evidence>
<dbReference type="Proteomes" id="UP000254040">
    <property type="component" value="Unassembled WGS sequence"/>
</dbReference>
<reference evidence="5 7" key="2">
    <citation type="submission" date="2018-06" db="EMBL/GenBank/DDBJ databases">
        <authorList>
            <consortium name="Pathogen Informatics"/>
            <person name="Doyle S."/>
        </authorList>
    </citation>
    <scope>NUCLEOTIDE SEQUENCE [LARGE SCALE GENOMIC DNA]</scope>
    <source>
        <strain evidence="5 7">NCTC12239</strain>
    </source>
</reference>
<reference evidence="4 6" key="1">
    <citation type="submission" date="2015-11" db="EMBL/GenBank/DDBJ databases">
        <title>Genomic analysis of 38 Legionella species identifies large and diverse effector repertoires.</title>
        <authorList>
            <person name="Burstein D."/>
            <person name="Amaro F."/>
            <person name="Zusman T."/>
            <person name="Lifshitz Z."/>
            <person name="Cohen O."/>
            <person name="Gilbert J.A."/>
            <person name="Pupko T."/>
            <person name="Shuman H.A."/>
            <person name="Segal G."/>
        </authorList>
    </citation>
    <scope>NUCLEOTIDE SEQUENCE [LARGE SCALE GENOMIC DNA]</scope>
    <source>
        <strain evidence="4 6">ATCC 43877</strain>
    </source>
</reference>